<sequence length="156" mass="16901">MKTSILSILFAIVFATGCSKDDDNASPTVDNPNKYTYAGNTFAIVDSEYLYADGDTYLFFRGSGTANYVQIIFADHTGSIPTGTFTYNNLRDSPTYHEESNFWSGAVTTDLNPLGYNLSGGTVTILNTPNGNKVTFNVTTNEGTAEGAYEGTIRPR</sequence>
<dbReference type="Proteomes" id="UP000199580">
    <property type="component" value="Unassembled WGS sequence"/>
</dbReference>
<dbReference type="AlphaFoldDB" id="A0A1G9AP83"/>
<reference evidence="1 2" key="1">
    <citation type="submission" date="2016-10" db="EMBL/GenBank/DDBJ databases">
        <authorList>
            <person name="de Groot N.N."/>
        </authorList>
    </citation>
    <scope>NUCLEOTIDE SEQUENCE [LARGE SCALE GENOMIC DNA]</scope>
    <source>
        <strain evidence="1 2">CGMCC 1.10076</strain>
    </source>
</reference>
<dbReference type="PROSITE" id="PS51257">
    <property type="entry name" value="PROKAR_LIPOPROTEIN"/>
    <property type="match status" value="1"/>
</dbReference>
<evidence type="ECO:0000313" key="2">
    <source>
        <dbReference type="Proteomes" id="UP000199580"/>
    </source>
</evidence>
<dbReference type="EMBL" id="FNEZ01000005">
    <property type="protein sequence ID" value="SDK28365.1"/>
    <property type="molecule type" value="Genomic_DNA"/>
</dbReference>
<name>A0A1G9AP83_9FLAO</name>
<gene>
    <name evidence="1" type="ORF">SAMN04487935_2963</name>
</gene>
<organism evidence="1 2">
    <name type="scientific">Flavobacterium noncentrifugens</name>
    <dbReference type="NCBI Taxonomy" id="1128970"/>
    <lineage>
        <taxon>Bacteria</taxon>
        <taxon>Pseudomonadati</taxon>
        <taxon>Bacteroidota</taxon>
        <taxon>Flavobacteriia</taxon>
        <taxon>Flavobacteriales</taxon>
        <taxon>Flavobacteriaceae</taxon>
        <taxon>Flavobacterium</taxon>
    </lineage>
</organism>
<dbReference type="OrthoDB" id="792423at2"/>
<dbReference type="RefSeq" id="WP_091397195.1">
    <property type="nucleotide sequence ID" value="NZ_BKAI01000007.1"/>
</dbReference>
<evidence type="ECO:0000313" key="1">
    <source>
        <dbReference type="EMBL" id="SDK28365.1"/>
    </source>
</evidence>
<keyword evidence="2" id="KW-1185">Reference proteome</keyword>
<proteinExistence type="predicted"/>
<protein>
    <submittedName>
        <fullName evidence="1">Uncharacterized protein</fullName>
    </submittedName>
</protein>
<accession>A0A1G9AP83</accession>